<dbReference type="PANTHER" id="PTHR47977">
    <property type="entry name" value="RAS-RELATED PROTEIN RAB"/>
    <property type="match status" value="1"/>
</dbReference>
<evidence type="ECO:0000256" key="8">
    <source>
        <dbReference type="ARBA" id="ARBA00023288"/>
    </source>
</evidence>
<dbReference type="Proteomes" id="UP000183832">
    <property type="component" value="Unassembled WGS sequence"/>
</dbReference>
<dbReference type="OrthoDB" id="9989112at2759"/>
<evidence type="ECO:0000256" key="9">
    <source>
        <dbReference type="ARBA" id="ARBA00023289"/>
    </source>
</evidence>
<dbReference type="FunFam" id="3.40.50.300:FF:001129">
    <property type="entry name" value="ras-related protein Rab-44 isoform X2"/>
    <property type="match status" value="1"/>
</dbReference>
<reference evidence="11 12" key="1">
    <citation type="submission" date="2015-04" db="EMBL/GenBank/DDBJ databases">
        <authorList>
            <person name="Syromyatnikov M.Y."/>
            <person name="Popov V.N."/>
        </authorList>
    </citation>
    <scope>NUCLEOTIDE SEQUENCE [LARGE SCALE GENOMIC DNA]</scope>
</reference>
<evidence type="ECO:0000256" key="7">
    <source>
        <dbReference type="ARBA" id="ARBA00023134"/>
    </source>
</evidence>
<organism evidence="11 12">
    <name type="scientific">Clunio marinus</name>
    <dbReference type="NCBI Taxonomy" id="568069"/>
    <lineage>
        <taxon>Eukaryota</taxon>
        <taxon>Metazoa</taxon>
        <taxon>Ecdysozoa</taxon>
        <taxon>Arthropoda</taxon>
        <taxon>Hexapoda</taxon>
        <taxon>Insecta</taxon>
        <taxon>Pterygota</taxon>
        <taxon>Neoptera</taxon>
        <taxon>Endopterygota</taxon>
        <taxon>Diptera</taxon>
        <taxon>Nematocera</taxon>
        <taxon>Chironomoidea</taxon>
        <taxon>Chironomidae</taxon>
        <taxon>Clunio</taxon>
    </lineage>
</organism>
<proteinExistence type="inferred from homology"/>
<dbReference type="PROSITE" id="PS51421">
    <property type="entry name" value="RAS"/>
    <property type="match status" value="2"/>
</dbReference>
<dbReference type="EMBL" id="CVRI01000044">
    <property type="protein sequence ID" value="CRK96488.1"/>
    <property type="molecule type" value="Genomic_DNA"/>
</dbReference>
<keyword evidence="4" id="KW-0547">Nucleotide-binding</keyword>
<dbReference type="SMART" id="SM00175">
    <property type="entry name" value="RAB"/>
    <property type="match status" value="2"/>
</dbReference>
<dbReference type="SMART" id="SM00176">
    <property type="entry name" value="RAN"/>
    <property type="match status" value="2"/>
</dbReference>
<dbReference type="PROSITE" id="PS51419">
    <property type="entry name" value="RAB"/>
    <property type="match status" value="2"/>
</dbReference>
<evidence type="ECO:0000256" key="10">
    <source>
        <dbReference type="ARBA" id="ARBA00047660"/>
    </source>
</evidence>
<dbReference type="PROSITE" id="PS51417">
    <property type="entry name" value="ARF"/>
    <property type="match status" value="1"/>
</dbReference>
<dbReference type="GO" id="GO:0015031">
    <property type="term" value="P:protein transport"/>
    <property type="evidence" value="ECO:0007669"/>
    <property type="project" value="UniProtKB-KW"/>
</dbReference>
<dbReference type="CDD" id="cd00154">
    <property type="entry name" value="Rab"/>
    <property type="match status" value="1"/>
</dbReference>
<dbReference type="InterPro" id="IPR005225">
    <property type="entry name" value="Small_GTP-bd"/>
</dbReference>
<keyword evidence="9" id="KW-0636">Prenylation</keyword>
<dbReference type="PRINTS" id="PR00449">
    <property type="entry name" value="RASTRNSFRMNG"/>
</dbReference>
<dbReference type="InterPro" id="IPR001806">
    <property type="entry name" value="Small_GTPase"/>
</dbReference>
<evidence type="ECO:0000256" key="6">
    <source>
        <dbReference type="ARBA" id="ARBA00022927"/>
    </source>
</evidence>
<evidence type="ECO:0000256" key="4">
    <source>
        <dbReference type="ARBA" id="ARBA00022741"/>
    </source>
</evidence>
<comment type="catalytic activity">
    <reaction evidence="10">
        <text>GTP + H2O = GDP + phosphate + H(+)</text>
        <dbReference type="Rhea" id="RHEA:19669"/>
        <dbReference type="ChEBI" id="CHEBI:15377"/>
        <dbReference type="ChEBI" id="CHEBI:15378"/>
        <dbReference type="ChEBI" id="CHEBI:37565"/>
        <dbReference type="ChEBI" id="CHEBI:43474"/>
        <dbReference type="ChEBI" id="CHEBI:58189"/>
        <dbReference type="EC" id="3.6.5.2"/>
    </reaction>
    <physiologicalReaction direction="left-to-right" evidence="10">
        <dbReference type="Rhea" id="RHEA:19670"/>
    </physiologicalReaction>
</comment>
<keyword evidence="3" id="KW-0813">Transport</keyword>
<dbReference type="SUPFAM" id="SSF52540">
    <property type="entry name" value="P-loop containing nucleoside triphosphate hydrolases"/>
    <property type="match status" value="2"/>
</dbReference>
<evidence type="ECO:0000256" key="3">
    <source>
        <dbReference type="ARBA" id="ARBA00022448"/>
    </source>
</evidence>
<protein>
    <recommendedName>
        <fullName evidence="2">small monomeric GTPase</fullName>
        <ecNumber evidence="2">3.6.5.2</ecNumber>
    </recommendedName>
</protein>
<dbReference type="STRING" id="568069.A0A1J1I896"/>
<evidence type="ECO:0000313" key="11">
    <source>
        <dbReference type="EMBL" id="CRK96488.1"/>
    </source>
</evidence>
<keyword evidence="7" id="KW-0342">GTP-binding</keyword>
<keyword evidence="6" id="KW-0653">Protein transport</keyword>
<sequence>MMNSHIKLKILVIGESGVGKSSLMLRFTDDKFDANEQPTIGVDFKVKHLELDGEKIYLQIWDTAGQERFRTLIPSYYRDATGAILVYDVTKTSSFQKLETWLEELETNTNQNITKMIVGNKIDLKDERRVDREMGKKFAKQQRALFVETSAASNINVQMAFEELVKKILEDNIFDDRNGVLRSNIRLSGAQGQEDNNQASGGSCGGYCGRYKSNPFKILVVGDSGVGKSCLMLRFTTENFNFTPEATIAADVRVKTVEIEGKTIFLQLWDTAGQERFRAMNASFYRGAHGVILVYDVTRTSSFQSLNSWIEDIQNYSSNPTIMIVGNKIDQPDLRAVQRRDGKKFADSKQMLFAETSAANDINVDLIFEEVAKKILATNSTDNSNYERRAPNISLHSTPTNPPMYVNCCNNVKFVLKWPFSK</sequence>
<keyword evidence="5" id="KW-0378">Hydrolase</keyword>
<gene>
    <name evidence="11" type="ORF">CLUMA_CG010006</name>
</gene>
<dbReference type="Pfam" id="PF00071">
    <property type="entry name" value="Ras"/>
    <property type="match status" value="2"/>
</dbReference>
<evidence type="ECO:0000256" key="1">
    <source>
        <dbReference type="ARBA" id="ARBA00006270"/>
    </source>
</evidence>
<dbReference type="EC" id="3.6.5.2" evidence="2"/>
<dbReference type="GO" id="GO:0005525">
    <property type="term" value="F:GTP binding"/>
    <property type="evidence" value="ECO:0007669"/>
    <property type="project" value="UniProtKB-KW"/>
</dbReference>
<dbReference type="AlphaFoldDB" id="A0A1J1I896"/>
<dbReference type="GO" id="GO:0003925">
    <property type="term" value="F:G protein activity"/>
    <property type="evidence" value="ECO:0007669"/>
    <property type="project" value="UniProtKB-EC"/>
</dbReference>
<name>A0A1J1I896_9DIPT</name>
<dbReference type="InterPro" id="IPR027417">
    <property type="entry name" value="P-loop_NTPase"/>
</dbReference>
<dbReference type="SMART" id="SM00174">
    <property type="entry name" value="RHO"/>
    <property type="match status" value="2"/>
</dbReference>
<dbReference type="InterPro" id="IPR050227">
    <property type="entry name" value="Rab"/>
</dbReference>
<accession>A0A1J1I896</accession>
<keyword evidence="8" id="KW-0449">Lipoprotein</keyword>
<dbReference type="FunFam" id="3.40.50.300:FF:000430">
    <property type="entry name" value="Probable Ras-related protein Rab-18"/>
    <property type="match status" value="1"/>
</dbReference>
<dbReference type="Gene3D" id="3.40.50.300">
    <property type="entry name" value="P-loop containing nucleotide triphosphate hydrolases"/>
    <property type="match status" value="2"/>
</dbReference>
<keyword evidence="12" id="KW-1185">Reference proteome</keyword>
<evidence type="ECO:0000256" key="5">
    <source>
        <dbReference type="ARBA" id="ARBA00022801"/>
    </source>
</evidence>
<dbReference type="PROSITE" id="PS51420">
    <property type="entry name" value="RHO"/>
    <property type="match status" value="2"/>
</dbReference>
<dbReference type="NCBIfam" id="TIGR00231">
    <property type="entry name" value="small_GTP"/>
    <property type="match status" value="2"/>
</dbReference>
<evidence type="ECO:0000256" key="2">
    <source>
        <dbReference type="ARBA" id="ARBA00011984"/>
    </source>
</evidence>
<evidence type="ECO:0000313" key="12">
    <source>
        <dbReference type="Proteomes" id="UP000183832"/>
    </source>
</evidence>
<comment type="similarity">
    <text evidence="1">Belongs to the small GTPase superfamily. Rab family.</text>
</comment>
<dbReference type="SMART" id="SM00173">
    <property type="entry name" value="RAS"/>
    <property type="match status" value="2"/>
</dbReference>